<dbReference type="EMBL" id="QKRB01000046">
    <property type="protein sequence ID" value="PZD94921.1"/>
    <property type="molecule type" value="Genomic_DNA"/>
</dbReference>
<dbReference type="RefSeq" id="WP_111147469.1">
    <property type="nucleotide sequence ID" value="NZ_QKRB01000046.1"/>
</dbReference>
<sequence length="230" mass="26940">MDWFNRIEKSNLIMPHEAQPDFQIVKIQASEFKTPNDLANNIILQWIVCPFLLDIDGVCFQIPIYSNNMYEYLSDTILCNFSKIQGIYEDGIMTTISLNKLNSESELYYKKHLLELGLISPVVKEFYMKENTPLSLNVEINTENIELDIEKFRKRLHVPEDSLRISSELWDFFVDTHISKEGNIILSPIHWTFNNDILTSPTLEYFSRYANRIILTINKNNSHIRAIELS</sequence>
<accession>A0A2W1LSU5</accession>
<proteinExistence type="predicted"/>
<organism evidence="1 2">
    <name type="scientific">Paenibacillus sambharensis</name>
    <dbReference type="NCBI Taxonomy" id="1803190"/>
    <lineage>
        <taxon>Bacteria</taxon>
        <taxon>Bacillati</taxon>
        <taxon>Bacillota</taxon>
        <taxon>Bacilli</taxon>
        <taxon>Bacillales</taxon>
        <taxon>Paenibacillaceae</taxon>
        <taxon>Paenibacillus</taxon>
    </lineage>
</organism>
<comment type="caution">
    <text evidence="1">The sequence shown here is derived from an EMBL/GenBank/DDBJ whole genome shotgun (WGS) entry which is preliminary data.</text>
</comment>
<reference evidence="1 2" key="1">
    <citation type="submission" date="2018-06" db="EMBL/GenBank/DDBJ databases">
        <title>Paenibacillus imtechensis sp. nov.</title>
        <authorList>
            <person name="Pinnaka A.K."/>
            <person name="Singh H."/>
            <person name="Kaur M."/>
        </authorList>
    </citation>
    <scope>NUCLEOTIDE SEQUENCE [LARGE SCALE GENOMIC DNA]</scope>
    <source>
        <strain evidence="1 2">SMB1</strain>
    </source>
</reference>
<keyword evidence="2" id="KW-1185">Reference proteome</keyword>
<dbReference type="OrthoDB" id="2618950at2"/>
<dbReference type="AlphaFoldDB" id="A0A2W1LSU5"/>
<evidence type="ECO:0000313" key="1">
    <source>
        <dbReference type="EMBL" id="PZD94921.1"/>
    </source>
</evidence>
<dbReference type="Proteomes" id="UP000249522">
    <property type="component" value="Unassembled WGS sequence"/>
</dbReference>
<name>A0A2W1LSU5_9BACL</name>
<gene>
    <name evidence="1" type="ORF">DNH61_14855</name>
</gene>
<evidence type="ECO:0000313" key="2">
    <source>
        <dbReference type="Proteomes" id="UP000249522"/>
    </source>
</evidence>
<protein>
    <submittedName>
        <fullName evidence="1">Uncharacterized protein</fullName>
    </submittedName>
</protein>